<protein>
    <submittedName>
        <fullName evidence="1">Toll-like receptor 7</fullName>
    </submittedName>
</protein>
<dbReference type="EMBL" id="JASDAP010000006">
    <property type="protein sequence ID" value="KAK1901920.1"/>
    <property type="molecule type" value="Genomic_DNA"/>
</dbReference>
<sequence length="93" mass="10762">MRNKYRTPELKIPDNLLEVSKVLPLRWAPKTLPTHLATTLPILLHLHQGDYFPNLHTQHTRLGNTRQDHIRLGHIRQGHTRLGNTRLGNTQLA</sequence>
<dbReference type="Proteomes" id="UP001228049">
    <property type="component" value="Unassembled WGS sequence"/>
</dbReference>
<proteinExistence type="predicted"/>
<evidence type="ECO:0000313" key="1">
    <source>
        <dbReference type="EMBL" id="KAK1901920.1"/>
    </source>
</evidence>
<accession>A0AAD9CHA3</accession>
<keyword evidence="2" id="KW-1185">Reference proteome</keyword>
<organism evidence="1 2">
    <name type="scientific">Dissostichus eleginoides</name>
    <name type="common">Patagonian toothfish</name>
    <name type="synonym">Dissostichus amissus</name>
    <dbReference type="NCBI Taxonomy" id="100907"/>
    <lineage>
        <taxon>Eukaryota</taxon>
        <taxon>Metazoa</taxon>
        <taxon>Chordata</taxon>
        <taxon>Craniata</taxon>
        <taxon>Vertebrata</taxon>
        <taxon>Euteleostomi</taxon>
        <taxon>Actinopterygii</taxon>
        <taxon>Neopterygii</taxon>
        <taxon>Teleostei</taxon>
        <taxon>Neoteleostei</taxon>
        <taxon>Acanthomorphata</taxon>
        <taxon>Eupercaria</taxon>
        <taxon>Perciformes</taxon>
        <taxon>Notothenioidei</taxon>
        <taxon>Nototheniidae</taxon>
        <taxon>Dissostichus</taxon>
    </lineage>
</organism>
<gene>
    <name evidence="1" type="ORF">KUDE01_004885</name>
</gene>
<dbReference type="AlphaFoldDB" id="A0AAD9CHA3"/>
<keyword evidence="1" id="KW-0675">Receptor</keyword>
<name>A0AAD9CHA3_DISEL</name>
<reference evidence="1" key="1">
    <citation type="submission" date="2023-04" db="EMBL/GenBank/DDBJ databases">
        <title>Chromosome-level genome of Chaenocephalus aceratus.</title>
        <authorList>
            <person name="Park H."/>
        </authorList>
    </citation>
    <scope>NUCLEOTIDE SEQUENCE</scope>
    <source>
        <strain evidence="1">DE</strain>
        <tissue evidence="1">Muscle</tissue>
    </source>
</reference>
<comment type="caution">
    <text evidence="1">The sequence shown here is derived from an EMBL/GenBank/DDBJ whole genome shotgun (WGS) entry which is preliminary data.</text>
</comment>
<evidence type="ECO:0000313" key="2">
    <source>
        <dbReference type="Proteomes" id="UP001228049"/>
    </source>
</evidence>